<dbReference type="OrthoDB" id="9841897at2"/>
<dbReference type="Gene3D" id="1.20.120.1490">
    <property type="match status" value="1"/>
</dbReference>
<dbReference type="RefSeq" id="WP_139450544.1">
    <property type="nucleotide sequence ID" value="NZ_VDMB01000025.1"/>
</dbReference>
<dbReference type="AlphaFoldDB" id="A0A5S5MCX4"/>
<evidence type="ECO:0000313" key="2">
    <source>
        <dbReference type="Proteomes" id="UP000321899"/>
    </source>
</evidence>
<dbReference type="Proteomes" id="UP000321899">
    <property type="component" value="Unassembled WGS sequence"/>
</dbReference>
<protein>
    <recommendedName>
        <fullName evidence="3">Periplasmic heavy metal sensor</fullName>
    </recommendedName>
</protein>
<gene>
    <name evidence="1" type="ORF">FIM25_14320</name>
</gene>
<proteinExistence type="predicted"/>
<evidence type="ECO:0008006" key="3">
    <source>
        <dbReference type="Google" id="ProtNLM"/>
    </source>
</evidence>
<name>A0A5S5MCX4_9BACT</name>
<dbReference type="EMBL" id="VDMB01000025">
    <property type="protein sequence ID" value="TYT73576.1"/>
    <property type="molecule type" value="Genomic_DNA"/>
</dbReference>
<comment type="caution">
    <text evidence="1">The sequence shown here is derived from an EMBL/GenBank/DDBJ whole genome shotgun (WGS) entry which is preliminary data.</text>
</comment>
<reference evidence="1 2" key="1">
    <citation type="submission" date="2019-06" db="EMBL/GenBank/DDBJ databases">
        <title>Desulfobotulus mexicanus sp. nov., a novel sulfate-reducing bacterium isolated from the sediment of an alkaline crater lake in Mexico.</title>
        <authorList>
            <person name="Hirschler-Rea A."/>
        </authorList>
    </citation>
    <scope>NUCLEOTIDE SEQUENCE [LARGE SCALE GENOMIC DNA]</scope>
    <source>
        <strain evidence="1 2">PAR22N</strain>
    </source>
</reference>
<organism evidence="1 2">
    <name type="scientific">Desulfobotulus mexicanus</name>
    <dbReference type="NCBI Taxonomy" id="2586642"/>
    <lineage>
        <taxon>Bacteria</taxon>
        <taxon>Pseudomonadati</taxon>
        <taxon>Thermodesulfobacteriota</taxon>
        <taxon>Desulfobacteria</taxon>
        <taxon>Desulfobacterales</taxon>
        <taxon>Desulfobacteraceae</taxon>
        <taxon>Desulfobotulus</taxon>
    </lineage>
</organism>
<evidence type="ECO:0000313" key="1">
    <source>
        <dbReference type="EMBL" id="TYT73576.1"/>
    </source>
</evidence>
<keyword evidence="2" id="KW-1185">Reference proteome</keyword>
<accession>A0A5S5MCX4</accession>
<sequence length="129" mass="13753">MKKLVFLMIGMALAGVLVVQGFAWSGGHGRAKGGMGACVEVSPENRAAFMKDTVEIRVAMETNRAELAALMTEEHPDQARLEVVFQDMGRYKTAMALKAREHGLTGMGEGCPCTGTGMRHGRRGGAGVE</sequence>